<reference evidence="1 2" key="1">
    <citation type="submission" date="2019-07" db="EMBL/GenBank/DDBJ databases">
        <title>Rhodococcus cavernicolus sp. nov., isolated from a cave.</title>
        <authorList>
            <person name="Lee S.D."/>
        </authorList>
    </citation>
    <scope>NUCLEOTIDE SEQUENCE [LARGE SCALE GENOMIC DNA]</scope>
    <source>
        <strain evidence="1 2">C1-24</strain>
    </source>
</reference>
<name>A0A5A7SAY7_9NOCA</name>
<proteinExistence type="predicted"/>
<keyword evidence="2" id="KW-1185">Reference proteome</keyword>
<dbReference type="RefSeq" id="WP_149431083.1">
    <property type="nucleotide sequence ID" value="NZ_VLNY01000006.1"/>
</dbReference>
<evidence type="ECO:0000313" key="1">
    <source>
        <dbReference type="EMBL" id="KAA0022322.1"/>
    </source>
</evidence>
<dbReference type="AlphaFoldDB" id="A0A5A7SAY7"/>
<evidence type="ECO:0000313" key="2">
    <source>
        <dbReference type="Proteomes" id="UP000322244"/>
    </source>
</evidence>
<organism evidence="1 2">
    <name type="scientific">Antrihabitans cavernicola</name>
    <dbReference type="NCBI Taxonomy" id="2495913"/>
    <lineage>
        <taxon>Bacteria</taxon>
        <taxon>Bacillati</taxon>
        <taxon>Actinomycetota</taxon>
        <taxon>Actinomycetes</taxon>
        <taxon>Mycobacteriales</taxon>
        <taxon>Nocardiaceae</taxon>
        <taxon>Antrihabitans</taxon>
    </lineage>
</organism>
<protein>
    <submittedName>
        <fullName evidence="1">Uncharacterized protein</fullName>
    </submittedName>
</protein>
<dbReference type="EMBL" id="VLNY01000006">
    <property type="protein sequence ID" value="KAA0022322.1"/>
    <property type="molecule type" value="Genomic_DNA"/>
</dbReference>
<sequence length="491" mass="52802">MGEEQHPAGIALPLRGEGRSTSEFAKAVLADSVRKYDADLSQDIESSHKWDSEYLHAFRSITAVSASSAKASRGIATEGLRSAHALLRYCDDGTESALDAGQWRSAADSLETVTVEGGGTPVTSLQVPYDGVFLEGDGLRRKLVDWRDRGIMEPSFVSAVEAVIDNPKWLALPGYQAVLVGAGAETGPFQPLVTWGASVLALEQPGDRWDRLLRGAEAGASTVTYAVGDDGPGVDLTTEFPQALQWIYANTTKRRKLVFGTYADADDAADLALTAAADVLAHDILETRPDTTLSYLATPTDCFAVKADVIAEARGRWRDRGLSGHVQNALRFASRSALFRPNYLDEIIDRSGTHWSVANGLVAVQGPEYALSKRLQRWRGVVTRAAGQSVSFNVAPASWTEAVTRSRVLAGAYHGASHFGVEIFEPETARALMAAKLVSDLFAPVEVRKRANPEELFYEGAVHGGLWRQPFDPVSVLGVAAASGYPKALMG</sequence>
<dbReference type="Proteomes" id="UP000322244">
    <property type="component" value="Unassembled WGS sequence"/>
</dbReference>
<accession>A0A5A7SAY7</accession>
<gene>
    <name evidence="1" type="ORF">FOY51_15230</name>
</gene>
<comment type="caution">
    <text evidence="1">The sequence shown here is derived from an EMBL/GenBank/DDBJ whole genome shotgun (WGS) entry which is preliminary data.</text>
</comment>
<dbReference type="OrthoDB" id="1917183at2"/>